<name>A0A142F1T0_9CAUD</name>
<dbReference type="EMBL" id="KU665491">
    <property type="protein sequence ID" value="AMQ66737.1"/>
    <property type="molecule type" value="Genomic_DNA"/>
</dbReference>
<dbReference type="KEGG" id="vg:40070781"/>
<evidence type="ECO:0000313" key="1">
    <source>
        <dbReference type="EMBL" id="AMQ66737.1"/>
    </source>
</evidence>
<keyword evidence="2" id="KW-1185">Reference proteome</keyword>
<organism evidence="1 2">
    <name type="scientific">Bacillus phage Mgbh1</name>
    <dbReference type="NCBI Taxonomy" id="1796993"/>
    <lineage>
        <taxon>Viruses</taxon>
        <taxon>Duplodnaviria</taxon>
        <taxon>Heunggongvirae</taxon>
        <taxon>Uroviricota</taxon>
        <taxon>Caudoviricetes</taxon>
        <taxon>Magadivirus</taxon>
        <taxon>Magadivirus Mgbh1</taxon>
    </lineage>
</organism>
<reference evidence="1 2" key="1">
    <citation type="submission" date="2016-02" db="EMBL/GenBank/DDBJ databases">
        <title>Isolation and characterization of bacteriophages from East Africa Rift Valley soda lakes.</title>
        <authorList>
            <person name="van Zyl L.J."/>
            <person name="Nemavhulani S."/>
            <person name="Cowan D.A."/>
            <person name="Trindade M.I."/>
        </authorList>
    </citation>
    <scope>NUCLEOTIDE SEQUENCE [LARGE SCALE GENOMIC DNA]</scope>
</reference>
<dbReference type="GeneID" id="40070781"/>
<sequence length="114" mass="13649">MSRRLPEGFVEVRNTRIPRITFDRQFRFYFSKSLLEDFGLQIGDKVGLAYNKRTGDMLIDKKGRSFRIDSRQYISSKEFARANKLERADVPITYEFDEERSDDEFLVFYRLDDV</sequence>
<evidence type="ECO:0000313" key="2">
    <source>
        <dbReference type="Proteomes" id="UP000224134"/>
    </source>
</evidence>
<proteinExistence type="predicted"/>
<accession>A0A142F1T0</accession>
<dbReference type="Proteomes" id="UP000224134">
    <property type="component" value="Segment"/>
</dbReference>
<dbReference type="RefSeq" id="YP_009595223.1">
    <property type="nucleotide sequence ID" value="NC_041879.1"/>
</dbReference>
<protein>
    <submittedName>
        <fullName evidence="1">Uncharacterized protein</fullName>
    </submittedName>
</protein>